<dbReference type="Pfam" id="PF11241">
    <property type="entry name" value="DUF3043"/>
    <property type="match status" value="1"/>
</dbReference>
<feature type="compositionally biased region" description="Basic and acidic residues" evidence="1">
    <location>
        <begin position="70"/>
        <end position="81"/>
    </location>
</feature>
<evidence type="ECO:0000313" key="3">
    <source>
        <dbReference type="EMBL" id="MDN4472674.1"/>
    </source>
</evidence>
<dbReference type="RefSeq" id="WP_301127436.1">
    <property type="nucleotide sequence ID" value="NZ_JAUHPV010000003.1"/>
</dbReference>
<keyword evidence="2" id="KW-0472">Membrane</keyword>
<evidence type="ECO:0000256" key="2">
    <source>
        <dbReference type="SAM" id="Phobius"/>
    </source>
</evidence>
<feature type="transmembrane region" description="Helical" evidence="2">
    <location>
        <begin position="97"/>
        <end position="116"/>
    </location>
</feature>
<dbReference type="Proteomes" id="UP001172738">
    <property type="component" value="Unassembled WGS sequence"/>
</dbReference>
<keyword evidence="2" id="KW-0812">Transmembrane</keyword>
<evidence type="ECO:0000313" key="4">
    <source>
        <dbReference type="Proteomes" id="UP001172738"/>
    </source>
</evidence>
<dbReference type="InterPro" id="IPR021403">
    <property type="entry name" value="DUF3043"/>
</dbReference>
<accession>A0ABT8G151</accession>
<comment type="caution">
    <text evidence="3">The sequence shown here is derived from an EMBL/GenBank/DDBJ whole genome shotgun (WGS) entry which is preliminary data.</text>
</comment>
<evidence type="ECO:0000256" key="1">
    <source>
        <dbReference type="SAM" id="MobiDB-lite"/>
    </source>
</evidence>
<name>A0ABT8G151_9MICO</name>
<protein>
    <submittedName>
        <fullName evidence="3">DUF3043 domain-containing protein</fullName>
    </submittedName>
</protein>
<keyword evidence="2" id="KW-1133">Transmembrane helix</keyword>
<proteinExistence type="predicted"/>
<dbReference type="EMBL" id="JAUHPV010000003">
    <property type="protein sequence ID" value="MDN4472674.1"/>
    <property type="molecule type" value="Genomic_DNA"/>
</dbReference>
<feature type="region of interest" description="Disordered" evidence="1">
    <location>
        <begin position="1"/>
        <end position="81"/>
    </location>
</feature>
<feature type="compositionally biased region" description="Basic and acidic residues" evidence="1">
    <location>
        <begin position="45"/>
        <end position="63"/>
    </location>
</feature>
<keyword evidence="4" id="KW-1185">Reference proteome</keyword>
<feature type="transmembrane region" description="Helical" evidence="2">
    <location>
        <begin position="122"/>
        <end position="143"/>
    </location>
</feature>
<sequence length="192" mass="21948">MSKNDSTIDLPDEDSTVPVGKGRPTPKRKAQEAANHRPLVGGQATKEDKEARKRAMREKRAKENAALMSGDERNMPPEHRGPERRWMRDFIDARSSAAEWAMPVMLAFVVLTLFVGNSVLGTFMIMAFYIVLIGMGIEVWLISRSLKKRFEARFGEGKLPRGWRLYTITRAMNMRRMRVPKPQVKRGEYPDA</sequence>
<organism evidence="3 4">
    <name type="scientific">Demequina zhanjiangensis</name>
    <dbReference type="NCBI Taxonomy" id="3051659"/>
    <lineage>
        <taxon>Bacteria</taxon>
        <taxon>Bacillati</taxon>
        <taxon>Actinomycetota</taxon>
        <taxon>Actinomycetes</taxon>
        <taxon>Micrococcales</taxon>
        <taxon>Demequinaceae</taxon>
        <taxon>Demequina</taxon>
    </lineage>
</organism>
<gene>
    <name evidence="3" type="ORF">QQX04_06665</name>
</gene>
<reference evidence="3" key="1">
    <citation type="submission" date="2023-06" db="EMBL/GenBank/DDBJ databases">
        <title>SYSU T00b26.</title>
        <authorList>
            <person name="Gao L."/>
            <person name="Fang B.-Z."/>
            <person name="Li W.-J."/>
        </authorList>
    </citation>
    <scope>NUCLEOTIDE SEQUENCE</scope>
    <source>
        <strain evidence="3">SYSU T00b26</strain>
    </source>
</reference>